<reference evidence="1 2" key="1">
    <citation type="submission" date="2007-04" db="EMBL/GenBank/DDBJ databases">
        <authorList>
            <person name="Fulton L."/>
            <person name="Clifton S."/>
            <person name="Fulton B."/>
            <person name="Xu J."/>
            <person name="Minx P."/>
            <person name="Pepin K.H."/>
            <person name="Johnson M."/>
            <person name="Thiruvilangam P."/>
            <person name="Bhonagiri V."/>
            <person name="Nash W.E."/>
            <person name="Mardis E.R."/>
            <person name="Wilson R.K."/>
        </authorList>
    </citation>
    <scope>NUCLEOTIDE SEQUENCE [LARGE SCALE GENOMIC DNA]</scope>
    <source>
        <strain evidence="1 2">ATCC 29149</strain>
    </source>
</reference>
<dbReference type="Proteomes" id="UP000004410">
    <property type="component" value="Unassembled WGS sequence"/>
</dbReference>
<organism evidence="1 2">
    <name type="scientific">Mediterraneibacter gnavus (strain ATCC 29149 / DSM 114966 / JCM 6515 / VPI C7-9)</name>
    <name type="common">Ruminococcus gnavus</name>
    <dbReference type="NCBI Taxonomy" id="411470"/>
    <lineage>
        <taxon>Bacteria</taxon>
        <taxon>Bacillati</taxon>
        <taxon>Bacillota</taxon>
        <taxon>Clostridia</taxon>
        <taxon>Lachnospirales</taxon>
        <taxon>Lachnospiraceae</taxon>
        <taxon>Mediterraneibacter</taxon>
    </lineage>
</organism>
<sequence length="64" mass="7640">MKMARSCRDAGKIWVKFLKLMFPVWIQELQRQNSQSCVMSIIRSVGKMEQPIHSVHKREEPRRV</sequence>
<proteinExistence type="predicted"/>
<protein>
    <submittedName>
        <fullName evidence="1">Uncharacterized protein</fullName>
    </submittedName>
</protein>
<dbReference type="EMBL" id="AAYG02000042">
    <property type="protein sequence ID" value="EDN75715.1"/>
    <property type="molecule type" value="Genomic_DNA"/>
</dbReference>
<evidence type="ECO:0000313" key="1">
    <source>
        <dbReference type="EMBL" id="EDN75715.1"/>
    </source>
</evidence>
<evidence type="ECO:0000313" key="2">
    <source>
        <dbReference type="Proteomes" id="UP000004410"/>
    </source>
</evidence>
<comment type="caution">
    <text evidence="1">The sequence shown here is derived from an EMBL/GenBank/DDBJ whole genome shotgun (WGS) entry which is preliminary data.</text>
</comment>
<reference evidence="1 2" key="2">
    <citation type="submission" date="2007-06" db="EMBL/GenBank/DDBJ databases">
        <title>Draft genome sequence of Ruminococcus gnavus (ATCC 29149).</title>
        <authorList>
            <person name="Sudarsanam P."/>
            <person name="Ley R."/>
            <person name="Guruge J."/>
            <person name="Turnbaugh P.J."/>
            <person name="Mahowald M."/>
            <person name="Liep D."/>
            <person name="Gordon J."/>
        </authorList>
    </citation>
    <scope>NUCLEOTIDE SEQUENCE [LARGE SCALE GENOMIC DNA]</scope>
    <source>
        <strain evidence="1 2">ATCC 29149</strain>
    </source>
</reference>
<dbReference type="PaxDb" id="411470-RUMGNA_03961"/>
<dbReference type="AlphaFoldDB" id="A7B8N8"/>
<name>A7B8N8_MEDG7</name>
<gene>
    <name evidence="1" type="ORF">RUMGNA_03961</name>
</gene>
<accession>A7B8N8</accession>